<sequence>MKHILHYIFFFLCTLTLSAQTQNDVTFNVSPSAFEENDEITITVSNLDASVWGSTNGEDIYLWAWYYDTNGNQVGDSPTNGSWSDSNEIQQFTNNGDGTYTFTLIPSTFFNDTGISQIGMLVKSDDGSQQSQDETYYVGIINVFLNNPTSDTVIIESGGSININAYMQSGGNIEVGDFEVFLNNNSIATGTGFPNFGTTINNITESGTIRVEGTPFGSSESGEASFEVAIASLTLETLPPGLEDGINYNETDNSKATLVLDAPNKDFVYLAGSFNNWNPYDTHLMKKDPSSSKFWLELTGLTSGTNYTYQYWIYDNDPVNGSPNEVKTADPFSTLVLSPYDDPWISANTYPNLPTYPVGQEREVTVLKTGQTPYNWQVTNFQKPKKEDLIIYEVLIRDFDSDRNFQDLIDKIDYFKNLNINAIELMPVMEFEGNESWGYNTSFHMALDKFYGTKDKLKEFIDVCHQNDIAVILDVALNHAFGRNPMVRMWMDDPDGDGWGGPSSENPYFNQTPRHSYNVGNDFNHQESRTQYYVQRVVKHWIEEFNIDGFRWDLTKGFTQNCSESDEGCTNSYQQDRVDVLKSYADYSWSLDPDHYVIFEHLGGTSEEQQWANYRINEGKGIMMWKEIWNDYKNLAQGNSGNINAMGNVANGFTEKRALGYPESHDKDRIMYEMLQFGNSSGGYDVTNLNTALERMSSIGAISLTIPGPKMIWHFADLGMDISIWTCDNGSVNTDYDGNDDGDCKLSTKPQPQWTNNWLSDANRSQIYNDWARLNYLKINEAVFEGDYAINSGNTTPRIYIWDDNIPANELKNVVILANFGVTTQNIVPDFPYTGTWYDLMDETGNTSINVTSTTATISIPAGQFRIYGNAASTLSIDDVRQQPLSIYPNPANDAFYINTEVSNVKIIDLNGKVVQEFNGNFSKNHAFDISELAKSLYIVKAKNNSGAIKTTKLVKF</sequence>
<dbReference type="SUPFAM" id="SSF51445">
    <property type="entry name" value="(Trans)glycosidases"/>
    <property type="match status" value="1"/>
</dbReference>
<dbReference type="SMART" id="SM00642">
    <property type="entry name" value="Aamy"/>
    <property type="match status" value="1"/>
</dbReference>
<dbReference type="InterPro" id="IPR017853">
    <property type="entry name" value="GH"/>
</dbReference>
<dbReference type="PANTHER" id="PTHR43651">
    <property type="entry name" value="1,4-ALPHA-GLUCAN-BRANCHING ENZYME"/>
    <property type="match status" value="1"/>
</dbReference>
<dbReference type="SUPFAM" id="SSF81296">
    <property type="entry name" value="E set domains"/>
    <property type="match status" value="1"/>
</dbReference>
<name>A0AAU6P7U0_9FLAO</name>
<keyword evidence="6" id="KW-0378">Hydrolase</keyword>
<keyword evidence="7" id="KW-1185">Reference proteome</keyword>
<dbReference type="EMBL" id="CP136925">
    <property type="protein sequence ID" value="WXA13495.1"/>
    <property type="molecule type" value="Genomic_DNA"/>
</dbReference>
<dbReference type="Pfam" id="PF00128">
    <property type="entry name" value="Alpha-amylase"/>
    <property type="match status" value="1"/>
</dbReference>
<dbReference type="InterPro" id="IPR026444">
    <property type="entry name" value="Secre_tail"/>
</dbReference>
<dbReference type="CDD" id="cd11350">
    <property type="entry name" value="AmyAc_4"/>
    <property type="match status" value="1"/>
</dbReference>
<dbReference type="PANTHER" id="PTHR43651:SF11">
    <property type="entry name" value="MALTO-OLIGOSYLTREHALOSE TREHALOHYDROLASE"/>
    <property type="match status" value="1"/>
</dbReference>
<reference evidence="6 7" key="1">
    <citation type="submission" date="2023-10" db="EMBL/GenBank/DDBJ databases">
        <title>Culture-based analysis of two novel bacteria associated with mangrove crab gills.</title>
        <authorList>
            <person name="Yang X."/>
            <person name="Garuglieri E."/>
            <person name="Van Goethem M.W."/>
            <person name="Fusi M."/>
            <person name="Marasco R."/>
            <person name="Daffonchio D.G."/>
        </authorList>
    </citation>
    <scope>NUCLEOTIDE SEQUENCE</scope>
    <source>
        <strain evidence="6">UG2-1</strain>
        <strain evidence="5">UG2-2</strain>
        <strain evidence="7">UG2_2</strain>
    </source>
</reference>
<evidence type="ECO:0000313" key="7">
    <source>
        <dbReference type="Proteomes" id="UP001368318"/>
    </source>
</evidence>
<dbReference type="RefSeq" id="WP_338732751.1">
    <property type="nucleotide sequence ID" value="NZ_CP136924.1"/>
</dbReference>
<organism evidence="6">
    <name type="scientific">Mangrovimonas cancribranchiae</name>
    <dbReference type="NCBI Taxonomy" id="3080055"/>
    <lineage>
        <taxon>Bacteria</taxon>
        <taxon>Pseudomonadati</taxon>
        <taxon>Bacteroidota</taxon>
        <taxon>Flavobacteriia</taxon>
        <taxon>Flavobacteriales</taxon>
        <taxon>Flavobacteriaceae</taxon>
        <taxon>Mangrovimonas</taxon>
    </lineage>
</organism>
<keyword evidence="1 3" id="KW-0732">Signal</keyword>
<dbReference type="Gene3D" id="2.60.40.10">
    <property type="entry name" value="Immunoglobulins"/>
    <property type="match status" value="1"/>
</dbReference>
<dbReference type="KEGG" id="mcaa:R3L15_01155"/>
<evidence type="ECO:0000256" key="2">
    <source>
        <dbReference type="ARBA" id="ARBA00023277"/>
    </source>
</evidence>
<feature type="signal peptide" evidence="3">
    <location>
        <begin position="1"/>
        <end position="21"/>
    </location>
</feature>
<dbReference type="AlphaFoldDB" id="A0AAU6P7U0"/>
<dbReference type="NCBIfam" id="TIGR04183">
    <property type="entry name" value="Por_Secre_tail"/>
    <property type="match status" value="1"/>
</dbReference>
<evidence type="ECO:0000313" key="6">
    <source>
        <dbReference type="EMBL" id="WXA13495.1"/>
    </source>
</evidence>
<dbReference type="GO" id="GO:0005975">
    <property type="term" value="P:carbohydrate metabolic process"/>
    <property type="evidence" value="ECO:0007669"/>
    <property type="project" value="InterPro"/>
</dbReference>
<evidence type="ECO:0000313" key="5">
    <source>
        <dbReference type="EMBL" id="WXA04087.1"/>
    </source>
</evidence>
<evidence type="ECO:0000259" key="4">
    <source>
        <dbReference type="SMART" id="SM00642"/>
    </source>
</evidence>
<dbReference type="Pfam" id="PF18962">
    <property type="entry name" value="Por_Secre_tail"/>
    <property type="match status" value="1"/>
</dbReference>
<proteinExistence type="predicted"/>
<dbReference type="Gene3D" id="3.20.20.80">
    <property type="entry name" value="Glycosidases"/>
    <property type="match status" value="1"/>
</dbReference>
<feature type="domain" description="Glycosyl hydrolase family 13 catalytic" evidence="4">
    <location>
        <begin position="393"/>
        <end position="773"/>
    </location>
</feature>
<evidence type="ECO:0000256" key="1">
    <source>
        <dbReference type="ARBA" id="ARBA00022729"/>
    </source>
</evidence>
<dbReference type="Proteomes" id="UP001368318">
    <property type="component" value="Chromosome"/>
</dbReference>
<gene>
    <name evidence="6" type="ORF">R3L15_01155</name>
    <name evidence="5" type="ORF">R3L16_06240</name>
</gene>
<feature type="chain" id="PRO_5044712987" evidence="3">
    <location>
        <begin position="22"/>
        <end position="957"/>
    </location>
</feature>
<dbReference type="InterPro" id="IPR014756">
    <property type="entry name" value="Ig_E-set"/>
</dbReference>
<keyword evidence="2" id="KW-0119">Carbohydrate metabolism</keyword>
<dbReference type="InterPro" id="IPR006047">
    <property type="entry name" value="GH13_cat_dom"/>
</dbReference>
<dbReference type="EMBL" id="CP136924">
    <property type="protein sequence ID" value="WXA04087.1"/>
    <property type="molecule type" value="Genomic_DNA"/>
</dbReference>
<dbReference type="GO" id="GO:0016787">
    <property type="term" value="F:hydrolase activity"/>
    <property type="evidence" value="ECO:0007669"/>
    <property type="project" value="UniProtKB-KW"/>
</dbReference>
<dbReference type="InterPro" id="IPR013783">
    <property type="entry name" value="Ig-like_fold"/>
</dbReference>
<protein>
    <submittedName>
        <fullName evidence="6">Alpha-amylase family glycosyl hydrolase</fullName>
    </submittedName>
</protein>
<evidence type="ECO:0000256" key="3">
    <source>
        <dbReference type="SAM" id="SignalP"/>
    </source>
</evidence>
<accession>A0AAU6P7U0</accession>